<dbReference type="PROSITE" id="PS50930">
    <property type="entry name" value="HTH_LYTTR"/>
    <property type="match status" value="1"/>
</dbReference>
<organism evidence="4 5">
    <name type="scientific">Marinilabilia salmonicolor</name>
    <dbReference type="NCBI Taxonomy" id="989"/>
    <lineage>
        <taxon>Bacteria</taxon>
        <taxon>Pseudomonadati</taxon>
        <taxon>Bacteroidota</taxon>
        <taxon>Bacteroidia</taxon>
        <taxon>Marinilabiliales</taxon>
        <taxon>Marinilabiliaceae</taxon>
        <taxon>Marinilabilia</taxon>
    </lineage>
</organism>
<gene>
    <name evidence="4" type="ORF">DFO77_103118</name>
</gene>
<dbReference type="Pfam" id="PF04397">
    <property type="entry name" value="LytTR"/>
    <property type="match status" value="1"/>
</dbReference>
<dbReference type="InterPro" id="IPR011006">
    <property type="entry name" value="CheY-like_superfamily"/>
</dbReference>
<dbReference type="InterPro" id="IPR007492">
    <property type="entry name" value="LytTR_DNA-bd_dom"/>
</dbReference>
<reference evidence="4 5" key="1">
    <citation type="submission" date="2018-07" db="EMBL/GenBank/DDBJ databases">
        <title>Freshwater and sediment microbial communities from various areas in North America, analyzing microbe dynamics in response to fracking.</title>
        <authorList>
            <person name="Lamendella R."/>
        </authorList>
    </citation>
    <scope>NUCLEOTIDE SEQUENCE [LARGE SCALE GENOMIC DNA]</scope>
    <source>
        <strain evidence="4 5">160A</strain>
    </source>
</reference>
<dbReference type="Gene3D" id="2.40.50.1020">
    <property type="entry name" value="LytTr DNA-binding domain"/>
    <property type="match status" value="1"/>
</dbReference>
<dbReference type="SMART" id="SM00448">
    <property type="entry name" value="REC"/>
    <property type="match status" value="1"/>
</dbReference>
<evidence type="ECO:0000313" key="4">
    <source>
        <dbReference type="EMBL" id="RCW38649.1"/>
    </source>
</evidence>
<dbReference type="AlphaFoldDB" id="A0A368VBU5"/>
<comment type="caution">
    <text evidence="4">The sequence shown here is derived from an EMBL/GenBank/DDBJ whole genome shotgun (WGS) entry which is preliminary data.</text>
</comment>
<accession>A0A368VBU5</accession>
<evidence type="ECO:0000256" key="1">
    <source>
        <dbReference type="PROSITE-ProRule" id="PRU00169"/>
    </source>
</evidence>
<feature type="domain" description="HTH LytTR-type" evidence="3">
    <location>
        <begin position="148"/>
        <end position="212"/>
    </location>
</feature>
<dbReference type="SUPFAM" id="SSF52172">
    <property type="entry name" value="CheY-like"/>
    <property type="match status" value="1"/>
</dbReference>
<dbReference type="EMBL" id="QPIZ01000003">
    <property type="protein sequence ID" value="RCW38649.1"/>
    <property type="molecule type" value="Genomic_DNA"/>
</dbReference>
<dbReference type="PANTHER" id="PTHR37299:SF1">
    <property type="entry name" value="STAGE 0 SPORULATION PROTEIN A HOMOLOG"/>
    <property type="match status" value="1"/>
</dbReference>
<dbReference type="PANTHER" id="PTHR37299">
    <property type="entry name" value="TRANSCRIPTIONAL REGULATOR-RELATED"/>
    <property type="match status" value="1"/>
</dbReference>
<name>A0A368VBU5_9BACT</name>
<feature type="domain" description="Response regulatory" evidence="2">
    <location>
        <begin position="2"/>
        <end position="115"/>
    </location>
</feature>
<protein>
    <submittedName>
        <fullName evidence="4">LytTR family two component transcriptional regulator</fullName>
    </submittedName>
</protein>
<dbReference type="Pfam" id="PF00072">
    <property type="entry name" value="Response_reg"/>
    <property type="match status" value="1"/>
</dbReference>
<dbReference type="GO" id="GO:0000156">
    <property type="term" value="F:phosphorelay response regulator activity"/>
    <property type="evidence" value="ECO:0007669"/>
    <property type="project" value="InterPro"/>
</dbReference>
<evidence type="ECO:0000313" key="5">
    <source>
        <dbReference type="Proteomes" id="UP000252733"/>
    </source>
</evidence>
<keyword evidence="1" id="KW-0597">Phosphoprotein</keyword>
<proteinExistence type="predicted"/>
<dbReference type="Proteomes" id="UP000252733">
    <property type="component" value="Unassembled WGS sequence"/>
</dbReference>
<dbReference type="Gene3D" id="3.40.50.2300">
    <property type="match status" value="1"/>
</dbReference>
<dbReference type="RefSeq" id="WP_114436415.1">
    <property type="nucleotide sequence ID" value="NZ_QPIZ01000003.1"/>
</dbReference>
<dbReference type="InterPro" id="IPR001789">
    <property type="entry name" value="Sig_transdc_resp-reg_receiver"/>
</dbReference>
<keyword evidence="5" id="KW-1185">Reference proteome</keyword>
<dbReference type="InterPro" id="IPR046947">
    <property type="entry name" value="LytR-like"/>
</dbReference>
<sequence length="258" mass="30014">MNVLIIEDEPLAAEKLISMLKTYDKDISILDVCSSVESALRWFSLNEDPDLGFFDIQLGDGTSFDIFEKVNVNFPVIFTTAYDRFAIKAFKVNSVDYLLKPFENEDLTAALEKFKSIHYSRINAMGMKQTVESVVRALKPENSYRERFVITVGQHLKLVYTSDIVCFYSEEKSTFILTNEGRTYYLHQSLNQIEEELDPKIFFRTSRKEILNFRFMGAIINYGRNRLKITIDVPGETREIVVSKERVKTFRDWLEQSS</sequence>
<feature type="modified residue" description="4-aspartylphosphate" evidence="1">
    <location>
        <position position="55"/>
    </location>
</feature>
<dbReference type="GO" id="GO:0003677">
    <property type="term" value="F:DNA binding"/>
    <property type="evidence" value="ECO:0007669"/>
    <property type="project" value="InterPro"/>
</dbReference>
<evidence type="ECO:0000259" key="3">
    <source>
        <dbReference type="PROSITE" id="PS50930"/>
    </source>
</evidence>
<dbReference type="SMART" id="SM00850">
    <property type="entry name" value="LytTR"/>
    <property type="match status" value="1"/>
</dbReference>
<evidence type="ECO:0000259" key="2">
    <source>
        <dbReference type="PROSITE" id="PS50110"/>
    </source>
</evidence>
<dbReference type="PROSITE" id="PS50110">
    <property type="entry name" value="RESPONSE_REGULATORY"/>
    <property type="match status" value="1"/>
</dbReference>